<gene>
    <name evidence="2" type="ORF">G7B40_002410</name>
</gene>
<name>A0AAP5I294_9CYAN</name>
<keyword evidence="1" id="KW-0472">Membrane</keyword>
<protein>
    <submittedName>
        <fullName evidence="2">Uncharacterized protein</fullName>
    </submittedName>
</protein>
<evidence type="ECO:0000313" key="3">
    <source>
        <dbReference type="Proteomes" id="UP000667802"/>
    </source>
</evidence>
<comment type="caution">
    <text evidence="2">The sequence shown here is derived from an EMBL/GenBank/DDBJ whole genome shotgun (WGS) entry which is preliminary data.</text>
</comment>
<accession>A0AAP5I294</accession>
<evidence type="ECO:0000313" key="2">
    <source>
        <dbReference type="EMBL" id="MDR9893441.1"/>
    </source>
</evidence>
<sequence length="102" mass="12022">MTNYFNNDNTLVSNKIHLMKLVDYNRCKYSYVLFSSAKHWLDEYLVDKFYIQISASYIKCLLEHIRLLKKQKWQESQQAIIGILTLLYTTCSPTVSLVSIGY</sequence>
<reference evidence="3" key="1">
    <citation type="journal article" date="2021" name="Science">
        <title>Hunting the eagle killer: A cyanobacterial neurotoxin causes vacuolar myelinopathy.</title>
        <authorList>
            <person name="Breinlinger S."/>
            <person name="Phillips T.J."/>
            <person name="Haram B.N."/>
            <person name="Mares J."/>
            <person name="Martinez Yerena J.A."/>
            <person name="Hrouzek P."/>
            <person name="Sobotka R."/>
            <person name="Henderson W.M."/>
            <person name="Schmieder P."/>
            <person name="Williams S.M."/>
            <person name="Lauderdale J.D."/>
            <person name="Wilde H.D."/>
            <person name="Gerrin W."/>
            <person name="Kust A."/>
            <person name="Washington J.W."/>
            <person name="Wagner C."/>
            <person name="Geier B."/>
            <person name="Liebeke M."/>
            <person name="Enke H."/>
            <person name="Niedermeyer T.H.J."/>
            <person name="Wilde S.B."/>
        </authorList>
    </citation>
    <scope>NUCLEOTIDE SEQUENCE [LARGE SCALE GENOMIC DNA]</scope>
    <source>
        <strain evidence="3">Thurmond2011</strain>
    </source>
</reference>
<proteinExistence type="predicted"/>
<keyword evidence="3" id="KW-1185">Reference proteome</keyword>
<organism evidence="2 3">
    <name type="scientific">Aetokthonos hydrillicola Thurmond2011</name>
    <dbReference type="NCBI Taxonomy" id="2712845"/>
    <lineage>
        <taxon>Bacteria</taxon>
        <taxon>Bacillati</taxon>
        <taxon>Cyanobacteriota</taxon>
        <taxon>Cyanophyceae</taxon>
        <taxon>Nostocales</taxon>
        <taxon>Hapalosiphonaceae</taxon>
        <taxon>Aetokthonos</taxon>
    </lineage>
</organism>
<dbReference type="Proteomes" id="UP000667802">
    <property type="component" value="Unassembled WGS sequence"/>
</dbReference>
<keyword evidence="1" id="KW-0812">Transmembrane</keyword>
<evidence type="ECO:0000256" key="1">
    <source>
        <dbReference type="SAM" id="Phobius"/>
    </source>
</evidence>
<dbReference type="AlphaFoldDB" id="A0AAP5I294"/>
<dbReference type="EMBL" id="JAALHA020000001">
    <property type="protein sequence ID" value="MDR9893441.1"/>
    <property type="molecule type" value="Genomic_DNA"/>
</dbReference>
<feature type="transmembrane region" description="Helical" evidence="1">
    <location>
        <begin position="79"/>
        <end position="100"/>
    </location>
</feature>
<keyword evidence="1" id="KW-1133">Transmembrane helix</keyword>